<organism evidence="1 2">
    <name type="scientific">Pristionchus pacificus</name>
    <name type="common">Parasitic nematode worm</name>
    <dbReference type="NCBI Taxonomy" id="54126"/>
    <lineage>
        <taxon>Eukaryota</taxon>
        <taxon>Metazoa</taxon>
        <taxon>Ecdysozoa</taxon>
        <taxon>Nematoda</taxon>
        <taxon>Chromadorea</taxon>
        <taxon>Rhabditida</taxon>
        <taxon>Rhabditina</taxon>
        <taxon>Diplogasteromorpha</taxon>
        <taxon>Diplogasteroidea</taxon>
        <taxon>Neodiplogasteridae</taxon>
        <taxon>Pristionchus</taxon>
    </lineage>
</organism>
<keyword evidence="2" id="KW-1185">Reference proteome</keyword>
<dbReference type="InterPro" id="IPR052860">
    <property type="entry name" value="NRL-GPCR1"/>
</dbReference>
<dbReference type="PANTHER" id="PTHR47521:SF7">
    <property type="entry name" value="SERPENTINE RECEPTOR CLASS EPSILON-6"/>
    <property type="match status" value="1"/>
</dbReference>
<evidence type="ECO:0000313" key="1">
    <source>
        <dbReference type="EnsemblMetazoa" id="PPA00908.1"/>
    </source>
</evidence>
<dbReference type="EnsemblMetazoa" id="PPA00908.1">
    <property type="protein sequence ID" value="PPA00908.1"/>
    <property type="gene ID" value="WBGene00090462"/>
</dbReference>
<reference evidence="2" key="1">
    <citation type="journal article" date="2008" name="Nat. Genet.">
        <title>The Pristionchus pacificus genome provides a unique perspective on nematode lifestyle and parasitism.</title>
        <authorList>
            <person name="Dieterich C."/>
            <person name="Clifton S.W."/>
            <person name="Schuster L.N."/>
            <person name="Chinwalla A."/>
            <person name="Delehaunty K."/>
            <person name="Dinkelacker I."/>
            <person name="Fulton L."/>
            <person name="Fulton R."/>
            <person name="Godfrey J."/>
            <person name="Minx P."/>
            <person name="Mitreva M."/>
            <person name="Roeseler W."/>
            <person name="Tian H."/>
            <person name="Witte H."/>
            <person name="Yang S.P."/>
            <person name="Wilson R.K."/>
            <person name="Sommer R.J."/>
        </authorList>
    </citation>
    <scope>NUCLEOTIDE SEQUENCE [LARGE SCALE GENOMIC DNA]</scope>
    <source>
        <strain evidence="2">PS312</strain>
    </source>
</reference>
<evidence type="ECO:0000313" key="2">
    <source>
        <dbReference type="Proteomes" id="UP000005239"/>
    </source>
</evidence>
<sequence>MDVMLLAARFIEIVTTLPGLALQTLAVMVLHRTKLFGFTLKTFLMLMVIANIWFSISNFLAAIVTTMEATTFRYGFVLRSNSSFLESVQFYAQYESNHALMIVSMSFCMISIDRIVSTNSIAFHDAHFSKKSSSMPFLVLFICLAAGQIALQYFRIIPFTTVIELVVYCVAAFMFTPILMRSYSMLKSSLNFAELTKKFQMKQNIKILKMVVRLAKLMNLHSASVVILIAIPSTFFPDSTPTALAEGLFYMGQGVFSMVLPIVILKDRAVRSSLRTFSIFRSTTEVLTVRVADASSTTSTMDPPNNNESGWRTNMTGPNRYTLN</sequence>
<dbReference type="AlphaFoldDB" id="A0A2A6BPU5"/>
<accession>A0A2A6BPU5</accession>
<proteinExistence type="predicted"/>
<gene>
    <name evidence="1" type="primary">WBGene00090462</name>
</gene>
<reference evidence="1" key="2">
    <citation type="submission" date="2022-06" db="UniProtKB">
        <authorList>
            <consortium name="EnsemblMetazoa"/>
        </authorList>
    </citation>
    <scope>IDENTIFICATION</scope>
    <source>
        <strain evidence="1">PS312</strain>
    </source>
</reference>
<name>A0A2A6BPU5_PRIPA</name>
<protein>
    <submittedName>
        <fullName evidence="1">Uncharacterized protein</fullName>
    </submittedName>
</protein>
<accession>A0A8R1U440</accession>
<dbReference type="Proteomes" id="UP000005239">
    <property type="component" value="Unassembled WGS sequence"/>
</dbReference>
<dbReference type="PANTHER" id="PTHR47521">
    <property type="entry name" value="SERPENTINE RECEPTOR, CLASS E (EPSILON)-RELATED"/>
    <property type="match status" value="1"/>
</dbReference>